<dbReference type="SUPFAM" id="SSF53850">
    <property type="entry name" value="Periplasmic binding protein-like II"/>
    <property type="match status" value="1"/>
</dbReference>
<evidence type="ECO:0000256" key="7">
    <source>
        <dbReference type="ARBA" id="ARBA00047848"/>
    </source>
</evidence>
<evidence type="ECO:0000256" key="3">
    <source>
        <dbReference type="ARBA" id="ARBA00022605"/>
    </source>
</evidence>
<dbReference type="GO" id="GO:0005737">
    <property type="term" value="C:cytoplasm"/>
    <property type="evidence" value="ECO:0007669"/>
    <property type="project" value="TreeGrafter"/>
</dbReference>
<dbReference type="GO" id="GO:0004664">
    <property type="term" value="F:prephenate dehydratase activity"/>
    <property type="evidence" value="ECO:0007669"/>
    <property type="project" value="UniProtKB-EC"/>
</dbReference>
<gene>
    <name evidence="9" type="ORF">rosag_01440</name>
</gene>
<evidence type="ECO:0000256" key="6">
    <source>
        <dbReference type="ARBA" id="ARBA00023239"/>
    </source>
</evidence>
<keyword evidence="10" id="KW-1185">Reference proteome</keyword>
<evidence type="ECO:0000256" key="2">
    <source>
        <dbReference type="ARBA" id="ARBA00013147"/>
    </source>
</evidence>
<comment type="pathway">
    <text evidence="1">Amino-acid biosynthesis; L-phenylalanine biosynthesis; phenylpyruvate from prephenate: step 1/1.</text>
</comment>
<evidence type="ECO:0000313" key="9">
    <source>
        <dbReference type="EMBL" id="GLC23631.1"/>
    </source>
</evidence>
<name>A0AA37Q761_9BACT</name>
<evidence type="ECO:0000313" key="10">
    <source>
        <dbReference type="Proteomes" id="UP001161325"/>
    </source>
</evidence>
<comment type="catalytic activity">
    <reaction evidence="7">
        <text>prephenate + H(+) = 3-phenylpyruvate + CO2 + H2O</text>
        <dbReference type="Rhea" id="RHEA:21648"/>
        <dbReference type="ChEBI" id="CHEBI:15377"/>
        <dbReference type="ChEBI" id="CHEBI:15378"/>
        <dbReference type="ChEBI" id="CHEBI:16526"/>
        <dbReference type="ChEBI" id="CHEBI:18005"/>
        <dbReference type="ChEBI" id="CHEBI:29934"/>
        <dbReference type="EC" id="4.2.1.51"/>
    </reaction>
</comment>
<dbReference type="EC" id="4.2.1.51" evidence="2"/>
<evidence type="ECO:0000259" key="8">
    <source>
        <dbReference type="PROSITE" id="PS51171"/>
    </source>
</evidence>
<dbReference type="PROSITE" id="PS51171">
    <property type="entry name" value="PREPHENATE_DEHYDR_3"/>
    <property type="match status" value="1"/>
</dbReference>
<dbReference type="GO" id="GO:0009094">
    <property type="term" value="P:L-phenylalanine biosynthetic process"/>
    <property type="evidence" value="ECO:0007669"/>
    <property type="project" value="UniProtKB-KW"/>
</dbReference>
<dbReference type="Proteomes" id="UP001161325">
    <property type="component" value="Unassembled WGS sequence"/>
</dbReference>
<dbReference type="Gene3D" id="3.40.190.10">
    <property type="entry name" value="Periplasmic binding protein-like II"/>
    <property type="match status" value="2"/>
</dbReference>
<comment type="caution">
    <text evidence="9">The sequence shown here is derived from an EMBL/GenBank/DDBJ whole genome shotgun (WGS) entry which is preliminary data.</text>
</comment>
<organism evidence="9 10">
    <name type="scientific">Roseisolibacter agri</name>
    <dbReference type="NCBI Taxonomy" id="2014610"/>
    <lineage>
        <taxon>Bacteria</taxon>
        <taxon>Pseudomonadati</taxon>
        <taxon>Gemmatimonadota</taxon>
        <taxon>Gemmatimonadia</taxon>
        <taxon>Gemmatimonadales</taxon>
        <taxon>Gemmatimonadaceae</taxon>
        <taxon>Roseisolibacter</taxon>
    </lineage>
</organism>
<accession>A0AA37Q761</accession>
<keyword evidence="3" id="KW-0028">Amino-acid biosynthesis</keyword>
<reference evidence="9" key="1">
    <citation type="submission" date="2022-08" db="EMBL/GenBank/DDBJ databases">
        <title>Draft genome sequencing of Roseisolibacter agri AW1220.</title>
        <authorList>
            <person name="Tobiishi Y."/>
            <person name="Tonouchi A."/>
        </authorList>
    </citation>
    <scope>NUCLEOTIDE SEQUENCE</scope>
    <source>
        <strain evidence="9">AW1220</strain>
    </source>
</reference>
<dbReference type="AlphaFoldDB" id="A0AA37Q761"/>
<keyword evidence="5" id="KW-0584">Phenylalanine biosynthesis</keyword>
<dbReference type="PANTHER" id="PTHR21022:SF19">
    <property type="entry name" value="PREPHENATE DEHYDRATASE-RELATED"/>
    <property type="match status" value="1"/>
</dbReference>
<keyword evidence="4" id="KW-0057">Aromatic amino acid biosynthesis</keyword>
<dbReference type="CDD" id="cd13631">
    <property type="entry name" value="PBP2_Ct-PDT_like"/>
    <property type="match status" value="1"/>
</dbReference>
<dbReference type="Pfam" id="PF00800">
    <property type="entry name" value="PDT"/>
    <property type="match status" value="1"/>
</dbReference>
<evidence type="ECO:0000256" key="5">
    <source>
        <dbReference type="ARBA" id="ARBA00023222"/>
    </source>
</evidence>
<protein>
    <recommendedName>
        <fullName evidence="2">prephenate dehydratase</fullName>
        <ecNumber evidence="2">4.2.1.51</ecNumber>
    </recommendedName>
</protein>
<evidence type="ECO:0000256" key="1">
    <source>
        <dbReference type="ARBA" id="ARBA00004741"/>
    </source>
</evidence>
<sequence>MEGVGSYAMRHGAADRKGCVLRAACCVRGIPGPFTQHAARSRSQYHPRMTSSPRVAFQGAPGAFGEEAVLRWRADAQPEPRGTFAAVLDAVVHGEADAAVLPVENRIAGLVAEARAALGERATLLRVVGEVTQPIALCLLALPGATTATVRVVRSHPVALAQCGAFLRAHPDLVAEPWWDTAGAARDVARAGDPAVGALASRLAAERWGLVVLAAEVQDLADNWTRFVVVTRRAERADASDAASGEILPGAPGAGG</sequence>
<evidence type="ECO:0000256" key="4">
    <source>
        <dbReference type="ARBA" id="ARBA00023141"/>
    </source>
</evidence>
<dbReference type="EMBL" id="BRXS01000001">
    <property type="protein sequence ID" value="GLC23631.1"/>
    <property type="molecule type" value="Genomic_DNA"/>
</dbReference>
<dbReference type="PANTHER" id="PTHR21022">
    <property type="entry name" value="PREPHENATE DEHYDRATASE P PROTEIN"/>
    <property type="match status" value="1"/>
</dbReference>
<proteinExistence type="predicted"/>
<feature type="domain" description="Prephenate dehydratase" evidence="8">
    <location>
        <begin position="54"/>
        <end position="232"/>
    </location>
</feature>
<keyword evidence="6" id="KW-0456">Lyase</keyword>
<dbReference type="InterPro" id="IPR001086">
    <property type="entry name" value="Preph_deHydtase"/>
</dbReference>